<dbReference type="InterPro" id="IPR003369">
    <property type="entry name" value="TatA/B/E"/>
</dbReference>
<comment type="subcellular location">
    <subcellularLocation>
        <location evidence="1">Membrane</location>
        <topology evidence="1">Single-pass membrane protein</topology>
    </subcellularLocation>
</comment>
<reference evidence="9" key="1">
    <citation type="journal article" date="2020" name="mSystems">
        <title>Genome- and Community-Level Interaction Insights into Carbon Utilization and Element Cycling Functions of Hydrothermarchaeota in Hydrothermal Sediment.</title>
        <authorList>
            <person name="Zhou Z."/>
            <person name="Liu Y."/>
            <person name="Xu W."/>
            <person name="Pan J."/>
            <person name="Luo Z.H."/>
            <person name="Li M."/>
        </authorList>
    </citation>
    <scope>NUCLEOTIDE SEQUENCE [LARGE SCALE GENOMIC DNA]</scope>
    <source>
        <strain evidence="9">SpSt-587</strain>
    </source>
</reference>
<proteinExistence type="predicted"/>
<evidence type="ECO:0000256" key="1">
    <source>
        <dbReference type="ARBA" id="ARBA00004167"/>
    </source>
</evidence>
<protein>
    <submittedName>
        <fullName evidence="9">Twin-arginine translocase TatA/TatE family subunit</fullName>
    </submittedName>
</protein>
<dbReference type="Gene3D" id="1.20.5.3310">
    <property type="match status" value="1"/>
</dbReference>
<evidence type="ECO:0000256" key="5">
    <source>
        <dbReference type="ARBA" id="ARBA00022989"/>
    </source>
</evidence>
<keyword evidence="6" id="KW-0811">Translocation</keyword>
<gene>
    <name evidence="9" type="ORF">ENT52_02960</name>
</gene>
<dbReference type="AlphaFoldDB" id="A0A7J3M131"/>
<evidence type="ECO:0000256" key="6">
    <source>
        <dbReference type="ARBA" id="ARBA00023010"/>
    </source>
</evidence>
<accession>A0A7J3M131</accession>
<comment type="caution">
    <text evidence="9">The sequence shown here is derived from an EMBL/GenBank/DDBJ whole genome shotgun (WGS) entry which is preliminary data.</text>
</comment>
<keyword evidence="4" id="KW-0653">Protein transport</keyword>
<dbReference type="Pfam" id="PF02416">
    <property type="entry name" value="TatA_B_E"/>
    <property type="match status" value="1"/>
</dbReference>
<evidence type="ECO:0000256" key="3">
    <source>
        <dbReference type="ARBA" id="ARBA00022692"/>
    </source>
</evidence>
<keyword evidence="5" id="KW-1133">Transmembrane helix</keyword>
<dbReference type="GO" id="GO:0015031">
    <property type="term" value="P:protein transport"/>
    <property type="evidence" value="ECO:0007669"/>
    <property type="project" value="UniProtKB-KW"/>
</dbReference>
<keyword evidence="2" id="KW-0813">Transport</keyword>
<dbReference type="GO" id="GO:0016020">
    <property type="term" value="C:membrane"/>
    <property type="evidence" value="ECO:0007669"/>
    <property type="project" value="UniProtKB-ARBA"/>
</dbReference>
<feature type="coiled-coil region" evidence="8">
    <location>
        <begin position="52"/>
        <end position="79"/>
    </location>
</feature>
<keyword evidence="3" id="KW-0812">Transmembrane</keyword>
<evidence type="ECO:0000313" key="9">
    <source>
        <dbReference type="EMBL" id="HGT82667.1"/>
    </source>
</evidence>
<dbReference type="EMBL" id="DSYZ01000068">
    <property type="protein sequence ID" value="HGT82667.1"/>
    <property type="molecule type" value="Genomic_DNA"/>
</dbReference>
<name>A0A7J3M131_ARCFL</name>
<sequence length="84" mass="9872">MLGFEELIFIAIIALVILTPEKLTEFAREIGKIYAEYKKAKRMIELEVLYGVPSDEKLREEMEKKFKELEIEAEKLRSLKSPPR</sequence>
<keyword evidence="8" id="KW-0175">Coiled coil</keyword>
<evidence type="ECO:0000256" key="7">
    <source>
        <dbReference type="ARBA" id="ARBA00023136"/>
    </source>
</evidence>
<evidence type="ECO:0000256" key="2">
    <source>
        <dbReference type="ARBA" id="ARBA00022448"/>
    </source>
</evidence>
<evidence type="ECO:0000256" key="8">
    <source>
        <dbReference type="SAM" id="Coils"/>
    </source>
</evidence>
<evidence type="ECO:0000256" key="4">
    <source>
        <dbReference type="ARBA" id="ARBA00022927"/>
    </source>
</evidence>
<organism evidence="9">
    <name type="scientific">Archaeoglobus fulgidus</name>
    <dbReference type="NCBI Taxonomy" id="2234"/>
    <lineage>
        <taxon>Archaea</taxon>
        <taxon>Methanobacteriati</taxon>
        <taxon>Methanobacteriota</taxon>
        <taxon>Archaeoglobi</taxon>
        <taxon>Archaeoglobales</taxon>
        <taxon>Archaeoglobaceae</taxon>
        <taxon>Archaeoglobus</taxon>
    </lineage>
</organism>
<keyword evidence="7" id="KW-0472">Membrane</keyword>